<dbReference type="Proteomes" id="UP001060215">
    <property type="component" value="Chromosome 1"/>
</dbReference>
<evidence type="ECO:0000313" key="1">
    <source>
        <dbReference type="EMBL" id="KAI8029964.1"/>
    </source>
</evidence>
<organism evidence="1 2">
    <name type="scientific">Camellia lanceoleosa</name>
    <dbReference type="NCBI Taxonomy" id="1840588"/>
    <lineage>
        <taxon>Eukaryota</taxon>
        <taxon>Viridiplantae</taxon>
        <taxon>Streptophyta</taxon>
        <taxon>Embryophyta</taxon>
        <taxon>Tracheophyta</taxon>
        <taxon>Spermatophyta</taxon>
        <taxon>Magnoliopsida</taxon>
        <taxon>eudicotyledons</taxon>
        <taxon>Gunneridae</taxon>
        <taxon>Pentapetalae</taxon>
        <taxon>asterids</taxon>
        <taxon>Ericales</taxon>
        <taxon>Theaceae</taxon>
        <taxon>Camellia</taxon>
    </lineage>
</organism>
<protein>
    <submittedName>
        <fullName evidence="1">WAT1-related protein</fullName>
    </submittedName>
</protein>
<sequence length="393" mass="43638">MFGSGEVKKWVWDSREVLSMLMVQVFATVLQLLSRVILIEGTFIFALMSYRHVVGAICVVPFAFFCESFHHICYKEGPKCFGWVFAKASSHLIQMAMGLFYYGLRDTTATYATNFLNLIPVATFVFSIIAGMEKLRLRTKAGKVKTGGAILCLAGALTICLYKGKSFHIGHHTTHHQIISHKANHHWTRGSLFLGFSVLSYAAWFVVQAKLFKEFPYKYWATMLTCIIGSMQSTVIGLWMDKSKASWSLGWNIRLITIIYSGALATAASFCLISWTIRHRGPTYPSMFNPLALIFIAIAETLLLDEPITVGSLLGMLLIVSGLYSFLWGKNRESKIMVLPKAILDETSLVVVVPDQSVVKQSTAVIMPSASTSISTIDAEDGADPNHREVHGV</sequence>
<comment type="caution">
    <text evidence="1">The sequence shown here is derived from an EMBL/GenBank/DDBJ whole genome shotgun (WGS) entry which is preliminary data.</text>
</comment>
<evidence type="ECO:0000313" key="2">
    <source>
        <dbReference type="Proteomes" id="UP001060215"/>
    </source>
</evidence>
<accession>A0ACC0IZK2</accession>
<name>A0ACC0IZK2_9ERIC</name>
<gene>
    <name evidence="1" type="ORF">LOK49_LG01G01841</name>
</gene>
<keyword evidence="2" id="KW-1185">Reference proteome</keyword>
<reference evidence="1 2" key="1">
    <citation type="journal article" date="2022" name="Plant J.">
        <title>Chromosome-level genome of Camellia lanceoleosa provides a valuable resource for understanding genome evolution and self-incompatibility.</title>
        <authorList>
            <person name="Gong W."/>
            <person name="Xiao S."/>
            <person name="Wang L."/>
            <person name="Liao Z."/>
            <person name="Chang Y."/>
            <person name="Mo W."/>
            <person name="Hu G."/>
            <person name="Li W."/>
            <person name="Zhao G."/>
            <person name="Zhu H."/>
            <person name="Hu X."/>
            <person name="Ji K."/>
            <person name="Xiang X."/>
            <person name="Song Q."/>
            <person name="Yuan D."/>
            <person name="Jin S."/>
            <person name="Zhang L."/>
        </authorList>
    </citation>
    <scope>NUCLEOTIDE SEQUENCE [LARGE SCALE GENOMIC DNA]</scope>
    <source>
        <strain evidence="1">SQ_2022a</strain>
    </source>
</reference>
<proteinExistence type="predicted"/>
<dbReference type="EMBL" id="CM045758">
    <property type="protein sequence ID" value="KAI8029964.1"/>
    <property type="molecule type" value="Genomic_DNA"/>
</dbReference>